<dbReference type="GO" id="GO:0008168">
    <property type="term" value="F:methyltransferase activity"/>
    <property type="evidence" value="ECO:0007669"/>
    <property type="project" value="UniProtKB-KW"/>
</dbReference>
<dbReference type="EMBL" id="BGZN01000060">
    <property type="protein sequence ID" value="GBR74615.1"/>
    <property type="molecule type" value="Genomic_DNA"/>
</dbReference>
<keyword evidence="2" id="KW-1185">Reference proteome</keyword>
<keyword evidence="1" id="KW-0808">Transferase</keyword>
<dbReference type="AlphaFoldDB" id="A0A388TDS6"/>
<evidence type="ECO:0000313" key="2">
    <source>
        <dbReference type="Proteomes" id="UP000269352"/>
    </source>
</evidence>
<accession>A0A388TDS6</accession>
<keyword evidence="1" id="KW-0489">Methyltransferase</keyword>
<dbReference type="Proteomes" id="UP000269352">
    <property type="component" value="Unassembled WGS sequence"/>
</dbReference>
<proteinExistence type="predicted"/>
<protein>
    <submittedName>
        <fullName evidence="1">Methyltransferase FkbM family protein</fullName>
    </submittedName>
</protein>
<comment type="caution">
    <text evidence="1">The sequence shown here is derived from an EMBL/GenBank/DDBJ whole genome shotgun (WGS) entry which is preliminary data.</text>
</comment>
<evidence type="ECO:0000313" key="1">
    <source>
        <dbReference type="EMBL" id="GBR74615.1"/>
    </source>
</evidence>
<gene>
    <name evidence="1" type="ORF">NO1_1760</name>
</gene>
<dbReference type="GO" id="GO:0032259">
    <property type="term" value="P:methylation"/>
    <property type="evidence" value="ECO:0007669"/>
    <property type="project" value="UniProtKB-KW"/>
</dbReference>
<name>A0A388TDS6_TERA1</name>
<organism evidence="1 2">
    <name type="scientific">Termititenax aidoneus</name>
    <dbReference type="NCBI Taxonomy" id="2218524"/>
    <lineage>
        <taxon>Bacteria</taxon>
        <taxon>Bacillati</taxon>
        <taxon>Candidatus Margulisiibacteriota</taxon>
        <taxon>Candidatus Termititenacia</taxon>
        <taxon>Candidatus Termititenacales</taxon>
        <taxon>Candidatus Termititenacaceae</taxon>
        <taxon>Candidatus Termititenax</taxon>
    </lineage>
</organism>
<reference evidence="1 2" key="1">
    <citation type="journal article" date="2019" name="ISME J.">
        <title>Genome analyses of uncultured TG2/ZB3 bacteria in 'Margulisbacteria' specifically attached to ectosymbiotic spirochetes of protists in the termite gut.</title>
        <authorList>
            <person name="Utami Y.D."/>
            <person name="Kuwahara H."/>
            <person name="Igai K."/>
            <person name="Murakami T."/>
            <person name="Sugaya K."/>
            <person name="Morikawa T."/>
            <person name="Nagura Y."/>
            <person name="Yuki M."/>
            <person name="Deevong P."/>
            <person name="Inoue T."/>
            <person name="Kihara K."/>
            <person name="Lo N."/>
            <person name="Yamada A."/>
            <person name="Ohkuma M."/>
            <person name="Hongoh Y."/>
        </authorList>
    </citation>
    <scope>NUCLEOTIDE SEQUENCE [LARGE SCALE GENOMIC DNA]</scope>
    <source>
        <strain evidence="1">NkOx7-01</strain>
    </source>
</reference>
<sequence>MKKFLKKARTFWWSGRPFQQQRIHRNYAKHELKQRLENPIYLERYGFKVFSQNDEDGIIEEIFNRIGTTNKNFVEFGVQNGLESNAHFLLHKGWKGIWIEGNKKAVEELRSFFKKPLKDSRLSVINAFITAANINQLISLDGNCSGEIDLLSIDIDGNDYWVWEAISCIKPRVVVIEYNAKFPPTHEWVMKYDEKHIWCEDDEQGASLKSLELLGTKLGYKLVGTNWTGVNAFFVKKEAAKNLFPQPAQAENLYNPTRWDMQYVSGHPSRKYTGE</sequence>